<dbReference type="CDD" id="cd00920">
    <property type="entry name" value="Cupredoxin"/>
    <property type="match status" value="2"/>
</dbReference>
<evidence type="ECO:0000313" key="3">
    <source>
        <dbReference type="Proteomes" id="UP001362999"/>
    </source>
</evidence>
<keyword evidence="1" id="KW-0732">Signal</keyword>
<protein>
    <submittedName>
        <fullName evidence="2">Cupredoxin</fullName>
    </submittedName>
</protein>
<evidence type="ECO:0000313" key="2">
    <source>
        <dbReference type="EMBL" id="KAK7007084.1"/>
    </source>
</evidence>
<dbReference type="InterPro" id="IPR008972">
    <property type="entry name" value="Cupredoxin"/>
</dbReference>
<keyword evidence="3" id="KW-1185">Reference proteome</keyword>
<proteinExistence type="predicted"/>
<dbReference type="PANTHER" id="PTHR34883:SF15">
    <property type="entry name" value="EXTRACELLULAR SERINE-RICH PROTEIN"/>
    <property type="match status" value="1"/>
</dbReference>
<feature type="chain" id="PRO_5043541637" evidence="1">
    <location>
        <begin position="20"/>
        <end position="370"/>
    </location>
</feature>
<dbReference type="AlphaFoldDB" id="A0AAW0AD10"/>
<reference evidence="2 3" key="1">
    <citation type="journal article" date="2024" name="J Genomics">
        <title>Draft genome sequencing and assembly of Favolaschia claudopus CIRM-BRFM 2984 isolated from oak limbs.</title>
        <authorList>
            <person name="Navarro D."/>
            <person name="Drula E."/>
            <person name="Chaduli D."/>
            <person name="Cazenave R."/>
            <person name="Ahrendt S."/>
            <person name="Wang J."/>
            <person name="Lipzen A."/>
            <person name="Daum C."/>
            <person name="Barry K."/>
            <person name="Grigoriev I.V."/>
            <person name="Favel A."/>
            <person name="Rosso M.N."/>
            <person name="Martin F."/>
        </authorList>
    </citation>
    <scope>NUCLEOTIDE SEQUENCE [LARGE SCALE GENOMIC DNA]</scope>
    <source>
        <strain evidence="2 3">CIRM-BRFM 2984</strain>
    </source>
</reference>
<dbReference type="PANTHER" id="PTHR34883">
    <property type="entry name" value="SERINE-RICH PROTEIN, PUTATIVE-RELATED-RELATED"/>
    <property type="match status" value="1"/>
</dbReference>
<dbReference type="Proteomes" id="UP001362999">
    <property type="component" value="Unassembled WGS sequence"/>
</dbReference>
<accession>A0AAW0AD10</accession>
<evidence type="ECO:0000256" key="1">
    <source>
        <dbReference type="SAM" id="SignalP"/>
    </source>
</evidence>
<dbReference type="SUPFAM" id="SSF49503">
    <property type="entry name" value="Cupredoxins"/>
    <property type="match status" value="2"/>
</dbReference>
<sequence>MPSTFLLLLLAAFIPGLVCQKTFTVQVGAQGNLAYDPPFIKAAQGDLIRFIFNPKNHSVTQSSFDSPCHPLTGGASSGFQFASNTSGLLDTWQFAVSSAANPFWFICAQTQPVSHCGKGMVFAINPPAEPDPHSFDAFQRLAMSQASPTLSLFASVPAQPWSTVTATITHDGSTFASVYTSYEGTPAPTYAPGGPVNHVVKVGVDGLSFSPSNISAAISDTVTFEFHPKNHTVTQSSFSHPCEPLEVTSTTGQVGFNSGFQFVSADTGFPTFQITINDTAPIWGYCSQPGPPKHCQSGMVFSINAVETGPNNFAAFKSLAMNWAILSGGVSTSSSALSSDPSQSVGGAANNGRWSVLISLIATAVVVGLS</sequence>
<comment type="caution">
    <text evidence="2">The sequence shown here is derived from an EMBL/GenBank/DDBJ whole genome shotgun (WGS) entry which is preliminary data.</text>
</comment>
<name>A0AAW0AD10_9AGAR</name>
<dbReference type="EMBL" id="JAWWNJ010000072">
    <property type="protein sequence ID" value="KAK7007084.1"/>
    <property type="molecule type" value="Genomic_DNA"/>
</dbReference>
<feature type="signal peptide" evidence="1">
    <location>
        <begin position="1"/>
        <end position="19"/>
    </location>
</feature>
<dbReference type="Gene3D" id="2.60.40.420">
    <property type="entry name" value="Cupredoxins - blue copper proteins"/>
    <property type="match status" value="2"/>
</dbReference>
<gene>
    <name evidence="2" type="ORF">R3P38DRAFT_2553986</name>
</gene>
<dbReference type="InterPro" id="IPR052953">
    <property type="entry name" value="Ser-rich/MCO-related"/>
</dbReference>
<organism evidence="2 3">
    <name type="scientific">Favolaschia claudopus</name>
    <dbReference type="NCBI Taxonomy" id="2862362"/>
    <lineage>
        <taxon>Eukaryota</taxon>
        <taxon>Fungi</taxon>
        <taxon>Dikarya</taxon>
        <taxon>Basidiomycota</taxon>
        <taxon>Agaricomycotina</taxon>
        <taxon>Agaricomycetes</taxon>
        <taxon>Agaricomycetidae</taxon>
        <taxon>Agaricales</taxon>
        <taxon>Marasmiineae</taxon>
        <taxon>Mycenaceae</taxon>
        <taxon>Favolaschia</taxon>
    </lineage>
</organism>